<name>A0A565BXB3_9BRAS</name>
<reference evidence="1" key="1">
    <citation type="submission" date="2019-07" db="EMBL/GenBank/DDBJ databases">
        <authorList>
            <person name="Dittberner H."/>
        </authorList>
    </citation>
    <scope>NUCLEOTIDE SEQUENCE [LARGE SCALE GENOMIC DNA]</scope>
</reference>
<dbReference type="GO" id="GO:0046872">
    <property type="term" value="F:metal ion binding"/>
    <property type="evidence" value="ECO:0007669"/>
    <property type="project" value="InterPro"/>
</dbReference>
<protein>
    <submittedName>
        <fullName evidence="1">Uncharacterized protein</fullName>
    </submittedName>
</protein>
<dbReference type="OrthoDB" id="952271at2759"/>
<accession>A0A565BXB3</accession>
<organism evidence="1 2">
    <name type="scientific">Arabis nemorensis</name>
    <dbReference type="NCBI Taxonomy" id="586526"/>
    <lineage>
        <taxon>Eukaryota</taxon>
        <taxon>Viridiplantae</taxon>
        <taxon>Streptophyta</taxon>
        <taxon>Embryophyta</taxon>
        <taxon>Tracheophyta</taxon>
        <taxon>Spermatophyta</taxon>
        <taxon>Magnoliopsida</taxon>
        <taxon>eudicotyledons</taxon>
        <taxon>Gunneridae</taxon>
        <taxon>Pentapetalae</taxon>
        <taxon>rosids</taxon>
        <taxon>malvids</taxon>
        <taxon>Brassicales</taxon>
        <taxon>Brassicaceae</taxon>
        <taxon>Arabideae</taxon>
        <taxon>Arabis</taxon>
    </lineage>
</organism>
<proteinExistence type="predicted"/>
<dbReference type="SUPFAM" id="SSF63411">
    <property type="entry name" value="LuxS/MPP-like metallohydrolase"/>
    <property type="match status" value="1"/>
</dbReference>
<evidence type="ECO:0000313" key="1">
    <source>
        <dbReference type="EMBL" id="VVB05994.1"/>
    </source>
</evidence>
<dbReference type="InterPro" id="IPR011249">
    <property type="entry name" value="Metalloenz_LuxS/M16"/>
</dbReference>
<keyword evidence="2" id="KW-1185">Reference proteome</keyword>
<comment type="caution">
    <text evidence="1">The sequence shown here is derived from an EMBL/GenBank/DDBJ whole genome shotgun (WGS) entry which is preliminary data.</text>
</comment>
<dbReference type="AlphaFoldDB" id="A0A565BXB3"/>
<gene>
    <name evidence="1" type="ORF">ANE_LOCUS16438</name>
</gene>
<dbReference type="Gene3D" id="3.30.830.10">
    <property type="entry name" value="Metalloenzyme, LuxS/M16 peptidase-like"/>
    <property type="match status" value="1"/>
</dbReference>
<sequence>MAETELKTVFFDLVRDTKLHKKSASQRKGPGQIDSRVESLLKDLETKLYKISDDEFKVAALRELKKEELIDYFNEYIKIDEPKKQSLSICVYGSNQMASDKEIVVSPFIEIEDIVGFRKSQPLYGSLEGCSQLKL</sequence>
<evidence type="ECO:0000313" key="2">
    <source>
        <dbReference type="Proteomes" id="UP000489600"/>
    </source>
</evidence>
<dbReference type="EMBL" id="CABITT030000005">
    <property type="protein sequence ID" value="VVB05994.1"/>
    <property type="molecule type" value="Genomic_DNA"/>
</dbReference>
<dbReference type="Proteomes" id="UP000489600">
    <property type="component" value="Unassembled WGS sequence"/>
</dbReference>